<dbReference type="InterPro" id="IPR055256">
    <property type="entry name" value="KH_1_KHDC4/BBP-like"/>
</dbReference>
<dbReference type="Gene3D" id="3.30.70.330">
    <property type="match status" value="1"/>
</dbReference>
<protein>
    <recommendedName>
        <fullName evidence="2">KHDC4/BBP-like KH-domain type I domain-containing protein</fullName>
    </recommendedName>
</protein>
<organism evidence="3 6">
    <name type="scientific">Plasmodium ovale curtisi</name>
    <dbReference type="NCBI Taxonomy" id="864141"/>
    <lineage>
        <taxon>Eukaryota</taxon>
        <taxon>Sar</taxon>
        <taxon>Alveolata</taxon>
        <taxon>Apicomplexa</taxon>
        <taxon>Aconoidasida</taxon>
        <taxon>Haemosporida</taxon>
        <taxon>Plasmodiidae</taxon>
        <taxon>Plasmodium</taxon>
        <taxon>Plasmodium (Plasmodium)</taxon>
    </lineage>
</organism>
<dbReference type="EMBL" id="FLQV01000325">
    <property type="protein sequence ID" value="SBS90153.1"/>
    <property type="molecule type" value="Genomic_DNA"/>
</dbReference>
<evidence type="ECO:0000313" key="4">
    <source>
        <dbReference type="EMBL" id="SBS90153.1"/>
    </source>
</evidence>
<dbReference type="InterPro" id="IPR036612">
    <property type="entry name" value="KH_dom_type_1_sf"/>
</dbReference>
<evidence type="ECO:0000313" key="6">
    <source>
        <dbReference type="Proteomes" id="UP000078560"/>
    </source>
</evidence>
<feature type="region of interest" description="Disordered" evidence="1">
    <location>
        <begin position="501"/>
        <end position="548"/>
    </location>
</feature>
<evidence type="ECO:0000259" key="2">
    <source>
        <dbReference type="Pfam" id="PF22675"/>
    </source>
</evidence>
<dbReference type="GO" id="GO:0003723">
    <property type="term" value="F:RNA binding"/>
    <property type="evidence" value="ECO:0007669"/>
    <property type="project" value="InterPro"/>
</dbReference>
<feature type="region of interest" description="Disordered" evidence="1">
    <location>
        <begin position="223"/>
        <end position="243"/>
    </location>
</feature>
<feature type="domain" description="KHDC4/BBP-like KH-domain type I" evidence="2">
    <location>
        <begin position="354"/>
        <end position="422"/>
    </location>
</feature>
<sequence length="668" mass="74884">MNNHAQLKQQMSQNGPKDQSRMTTLNMNTSTVTRDIGQNRNVGNNIPNKVHGNAHGNVYSNVHTSANTNVHTNMNSGVPSNNQVSSNAHSNQNSVKNNNYSLGLFIDNPQKAFIFDEDDLHILFSHYKGAKSIRILHDKAAAQITFNDPNMIQQVKKDINGLTINEIGTIRCIILNEGKIVEQFLPFSANDPSGGKQNASSLQNDENTVHMLKKLASLLQSEGRNKSEAISSGGPTTLNSPNRNTFCMSMNMDNGAKKKSDNMNTLVGKNNMKGKSMNQSNYGSANASTNTSVNVSANVSANVNANANMNVGSNVGSSFSAAQGGTKSEHNDNPYFSRRLSRFELIDIFGLSTEFDVMKKILGKNNSNIIYINEQTNNNISIEIKGKPFNEAPVVERMHISLSSYDISSYNIGVELVVKLLNSIFQEFTAFCRENNYKIPENLSFKRHEYMYKPDGTTRYLGFKDKWQITKENYKNEYTFKKNKPMQKGEKEKRMHNVAFSGNFGANNPYMKSRKEKSEKESSRKRKRRVVGSGKGLGEKPNGLEEKPKTRIKLQRIELWDFSQLENCQDTRSAYLKGFIEGSFRDNSNLSTRWRDNAVARFVSTELLFGKGKRVCTVRRGHTELFLPSGHNYWVIILLSTPKIVHLDSLLFALAPLNGVPDYNFPSS</sequence>
<evidence type="ECO:0000256" key="1">
    <source>
        <dbReference type="SAM" id="MobiDB-lite"/>
    </source>
</evidence>
<dbReference type="Gene3D" id="3.30.1370.10">
    <property type="entry name" value="K Homology domain, type 1"/>
    <property type="match status" value="1"/>
</dbReference>
<reference evidence="3" key="2">
    <citation type="submission" date="2016-05" db="EMBL/GenBank/DDBJ databases">
        <authorList>
            <person name="Lavstsen T."/>
            <person name="Jespersen J.S."/>
        </authorList>
    </citation>
    <scope>NUCLEOTIDE SEQUENCE [LARGE SCALE GENOMIC DNA]</scope>
</reference>
<dbReference type="AlphaFoldDB" id="A0A1A8VRZ1"/>
<gene>
    <name evidence="4" type="ORF">POVCU1_017720</name>
    <name evidence="3" type="ORF">POVCU2_0019760</name>
</gene>
<name>A0A1A8VRZ1_PLAOA</name>
<dbReference type="Proteomes" id="UP000078546">
    <property type="component" value="Unassembled WGS sequence"/>
</dbReference>
<dbReference type="Proteomes" id="UP000078560">
    <property type="component" value="Unassembled WGS sequence"/>
</dbReference>
<reference evidence="5 6" key="1">
    <citation type="submission" date="2016-05" db="EMBL/GenBank/DDBJ databases">
        <authorList>
            <person name="Naeem Raeece"/>
        </authorList>
    </citation>
    <scope>NUCLEOTIDE SEQUENCE [LARGE SCALE GENOMIC DNA]</scope>
</reference>
<evidence type="ECO:0000313" key="5">
    <source>
        <dbReference type="Proteomes" id="UP000078546"/>
    </source>
</evidence>
<proteinExistence type="predicted"/>
<dbReference type="InterPro" id="IPR035979">
    <property type="entry name" value="RBD_domain_sf"/>
</dbReference>
<dbReference type="EMBL" id="FLQU01000256">
    <property type="protein sequence ID" value="SBS83238.1"/>
    <property type="molecule type" value="Genomic_DNA"/>
</dbReference>
<evidence type="ECO:0000313" key="3">
    <source>
        <dbReference type="EMBL" id="SBS83238.1"/>
    </source>
</evidence>
<accession>A0A1A8VRZ1</accession>
<dbReference type="SUPFAM" id="SSF54928">
    <property type="entry name" value="RNA-binding domain, RBD"/>
    <property type="match status" value="1"/>
</dbReference>
<dbReference type="Pfam" id="PF22675">
    <property type="entry name" value="KH-I_KHDC4-BBP"/>
    <property type="match status" value="1"/>
</dbReference>
<dbReference type="InterPro" id="IPR012677">
    <property type="entry name" value="Nucleotide-bd_a/b_plait_sf"/>
</dbReference>
<feature type="region of interest" description="Disordered" evidence="1">
    <location>
        <begin position="1"/>
        <end position="23"/>
    </location>
</feature>